<dbReference type="AlphaFoldDB" id="A0AAV1JKH0"/>
<keyword evidence="2" id="KW-1185">Reference proteome</keyword>
<gene>
    <name evidence="1" type="ORF">LNINA_LOCUS7929</name>
</gene>
<reference evidence="1 2" key="1">
    <citation type="submission" date="2023-11" db="EMBL/GenBank/DDBJ databases">
        <authorList>
            <person name="Okamura Y."/>
        </authorList>
    </citation>
    <scope>NUCLEOTIDE SEQUENCE [LARGE SCALE GENOMIC DNA]</scope>
</reference>
<evidence type="ECO:0000313" key="1">
    <source>
        <dbReference type="EMBL" id="CAK1548561.1"/>
    </source>
</evidence>
<evidence type="ECO:0000313" key="2">
    <source>
        <dbReference type="Proteomes" id="UP001497472"/>
    </source>
</evidence>
<proteinExistence type="predicted"/>
<comment type="caution">
    <text evidence="1">The sequence shown here is derived from an EMBL/GenBank/DDBJ whole genome shotgun (WGS) entry which is preliminary data.</text>
</comment>
<accession>A0AAV1JKH0</accession>
<dbReference type="EMBL" id="CAVLEF010000010">
    <property type="protein sequence ID" value="CAK1548561.1"/>
    <property type="molecule type" value="Genomic_DNA"/>
</dbReference>
<dbReference type="Proteomes" id="UP001497472">
    <property type="component" value="Unassembled WGS sequence"/>
</dbReference>
<sequence length="71" mass="7994">MHGNRNAMCVRLIMSVVHERRLSERCLNNNSLAVRSGESAAWSRDRNSIGVCGARKGCARRRPTCCYRTQA</sequence>
<organism evidence="1 2">
    <name type="scientific">Leptosia nina</name>
    <dbReference type="NCBI Taxonomy" id="320188"/>
    <lineage>
        <taxon>Eukaryota</taxon>
        <taxon>Metazoa</taxon>
        <taxon>Ecdysozoa</taxon>
        <taxon>Arthropoda</taxon>
        <taxon>Hexapoda</taxon>
        <taxon>Insecta</taxon>
        <taxon>Pterygota</taxon>
        <taxon>Neoptera</taxon>
        <taxon>Endopterygota</taxon>
        <taxon>Lepidoptera</taxon>
        <taxon>Glossata</taxon>
        <taxon>Ditrysia</taxon>
        <taxon>Papilionoidea</taxon>
        <taxon>Pieridae</taxon>
        <taxon>Pierinae</taxon>
        <taxon>Leptosia</taxon>
    </lineage>
</organism>
<name>A0AAV1JKH0_9NEOP</name>
<protein>
    <submittedName>
        <fullName evidence="1">Uncharacterized protein</fullName>
    </submittedName>
</protein>